<evidence type="ECO:0000313" key="9">
    <source>
        <dbReference type="Proteomes" id="UP000031950"/>
    </source>
</evidence>
<dbReference type="InterPro" id="IPR014013">
    <property type="entry name" value="Helic_SF1/SF2_ATP-bd_DinG/Rad3"/>
</dbReference>
<feature type="domain" description="Helicase ATP-binding" evidence="6">
    <location>
        <begin position="1"/>
        <end position="285"/>
    </location>
</feature>
<dbReference type="SMART" id="SM00487">
    <property type="entry name" value="DEXDc"/>
    <property type="match status" value="1"/>
</dbReference>
<evidence type="ECO:0000256" key="4">
    <source>
        <dbReference type="ARBA" id="ARBA00022840"/>
    </source>
</evidence>
<keyword evidence="9" id="KW-1185">Reference proteome</keyword>
<dbReference type="GO" id="GO:0016787">
    <property type="term" value="F:hydrolase activity"/>
    <property type="evidence" value="ECO:0007669"/>
    <property type="project" value="UniProtKB-KW"/>
</dbReference>
<dbReference type="PROSITE" id="PS51193">
    <property type="entry name" value="HELICASE_ATP_BIND_2"/>
    <property type="match status" value="1"/>
</dbReference>
<dbReference type="PATRIC" id="fig|135826.4.peg.1352"/>
<evidence type="ECO:0000256" key="3">
    <source>
        <dbReference type="ARBA" id="ARBA00022806"/>
    </source>
</evidence>
<dbReference type="GO" id="GO:0005829">
    <property type="term" value="C:cytosol"/>
    <property type="evidence" value="ECO:0007669"/>
    <property type="project" value="TreeGrafter"/>
</dbReference>
<dbReference type="Gene3D" id="3.40.50.300">
    <property type="entry name" value="P-loop containing nucleotide triphosphate hydrolases"/>
    <property type="match status" value="2"/>
</dbReference>
<dbReference type="GO" id="GO:0005524">
    <property type="term" value="F:ATP binding"/>
    <property type="evidence" value="ECO:0007669"/>
    <property type="project" value="UniProtKB-KW"/>
</dbReference>
<proteinExistence type="predicted"/>
<dbReference type="InterPro" id="IPR027417">
    <property type="entry name" value="P-loop_NTPase"/>
</dbReference>
<keyword evidence="1" id="KW-0547">Nucleotide-binding</keyword>
<feature type="domain" description="Helicase ATP-binding" evidence="5">
    <location>
        <begin position="25"/>
        <end position="196"/>
    </location>
</feature>
<feature type="domain" description="Helicase C-terminal" evidence="7">
    <location>
        <begin position="207"/>
        <end position="369"/>
    </location>
</feature>
<comment type="caution">
    <text evidence="8">The sequence shown here is derived from an EMBL/GenBank/DDBJ whole genome shotgun (WGS) entry which is preliminary data.</text>
</comment>
<dbReference type="InterPro" id="IPR014001">
    <property type="entry name" value="Helicase_ATP-bd"/>
</dbReference>
<dbReference type="Proteomes" id="UP000031950">
    <property type="component" value="Unassembled WGS sequence"/>
</dbReference>
<dbReference type="InterPro" id="IPR001650">
    <property type="entry name" value="Helicase_C-like"/>
</dbReference>
<dbReference type="STRING" id="135826.KP77_13560"/>
<keyword evidence="4" id="KW-0067">ATP-binding</keyword>
<sequence length="375" mass="42145">MLEKTLNKWNESGFENMTAVQEKVIPLLTEGKDVIAESPTGTGKTLSYVLPLIENLNADQKLPQALILAPSKELSMQILDVLQQWGKEAGLKSASIIGGANPKRQLEKLKKQPHVIVGTPGRILELIKQKKLKTHEIRTVILDEADQLLLPEHKESIGQIIKSTLADQRQLAMFSATLPEEVIEDGKGIMKSPEVIKVGREDIKQGDVRHQYMICENREKVDMIRRLVRMDAMKQEKSLAFMQEVLDVMTAAEKLNYKNLEIAALHSDLTKEQRAAAMRKFRKGELPLLLATDLATRGLDIEEVTYVIHMDAAESLDQYIHRSGRTGRAGAKGTVLSFVTPGEVKKIRRYTKELGVELQEVTMYRGEWQTVSSQS</sequence>
<evidence type="ECO:0000313" key="8">
    <source>
        <dbReference type="EMBL" id="KIL50736.1"/>
    </source>
</evidence>
<dbReference type="SUPFAM" id="SSF52540">
    <property type="entry name" value="P-loop containing nucleoside triphosphate hydrolases"/>
    <property type="match status" value="1"/>
</dbReference>
<dbReference type="EMBL" id="JXRQ01000016">
    <property type="protein sequence ID" value="KIL50736.1"/>
    <property type="molecule type" value="Genomic_DNA"/>
</dbReference>
<dbReference type="GO" id="GO:0005840">
    <property type="term" value="C:ribosome"/>
    <property type="evidence" value="ECO:0007669"/>
    <property type="project" value="TreeGrafter"/>
</dbReference>
<dbReference type="InterPro" id="IPR044742">
    <property type="entry name" value="DEAD/DEAH_RhlB"/>
</dbReference>
<dbReference type="SMART" id="SM00490">
    <property type="entry name" value="HELICc"/>
    <property type="match status" value="1"/>
</dbReference>
<gene>
    <name evidence="8" type="ORF">KP77_13560</name>
</gene>
<protein>
    <submittedName>
        <fullName evidence="8">RNA helicase</fullName>
    </submittedName>
</protein>
<dbReference type="PROSITE" id="PS51192">
    <property type="entry name" value="HELICASE_ATP_BIND_1"/>
    <property type="match status" value="1"/>
</dbReference>
<organism evidence="8 9">
    <name type="scientific">Jeotgalibacillus alimentarius</name>
    <dbReference type="NCBI Taxonomy" id="135826"/>
    <lineage>
        <taxon>Bacteria</taxon>
        <taxon>Bacillati</taxon>
        <taxon>Bacillota</taxon>
        <taxon>Bacilli</taxon>
        <taxon>Bacillales</taxon>
        <taxon>Caryophanaceae</taxon>
        <taxon>Jeotgalibacillus</taxon>
    </lineage>
</organism>
<dbReference type="Pfam" id="PF00271">
    <property type="entry name" value="Helicase_C"/>
    <property type="match status" value="1"/>
</dbReference>
<dbReference type="Pfam" id="PF00270">
    <property type="entry name" value="DEAD"/>
    <property type="match status" value="1"/>
</dbReference>
<evidence type="ECO:0000259" key="7">
    <source>
        <dbReference type="PROSITE" id="PS51194"/>
    </source>
</evidence>
<evidence type="ECO:0000259" key="5">
    <source>
        <dbReference type="PROSITE" id="PS51192"/>
    </source>
</evidence>
<dbReference type="OrthoDB" id="9805696at2"/>
<evidence type="ECO:0000259" key="6">
    <source>
        <dbReference type="PROSITE" id="PS51193"/>
    </source>
</evidence>
<evidence type="ECO:0000256" key="1">
    <source>
        <dbReference type="ARBA" id="ARBA00022741"/>
    </source>
</evidence>
<dbReference type="GO" id="GO:0009409">
    <property type="term" value="P:response to cold"/>
    <property type="evidence" value="ECO:0007669"/>
    <property type="project" value="TreeGrafter"/>
</dbReference>
<name>A0A0C2W281_9BACL</name>
<keyword evidence="2" id="KW-0378">Hydrolase</keyword>
<dbReference type="GO" id="GO:0003724">
    <property type="term" value="F:RNA helicase activity"/>
    <property type="evidence" value="ECO:0007669"/>
    <property type="project" value="TreeGrafter"/>
</dbReference>
<dbReference type="PANTHER" id="PTHR47963:SF7">
    <property type="entry name" value="ATP-DEPENDENT RNA HELICASE YFML-RELATED"/>
    <property type="match status" value="1"/>
</dbReference>
<reference evidence="8 9" key="1">
    <citation type="submission" date="2015-01" db="EMBL/GenBank/DDBJ databases">
        <title>Genome sequence of Jeotgalibacillus alimentarius.</title>
        <authorList>
            <person name="Goh K.M."/>
            <person name="Chan K.-G."/>
            <person name="Yaakop A.S."/>
            <person name="Ee R."/>
            <person name="Gan H.M."/>
            <person name="Chan C.S."/>
        </authorList>
    </citation>
    <scope>NUCLEOTIDE SEQUENCE [LARGE SCALE GENOMIC DNA]</scope>
    <source>
        <strain evidence="8 9">YKJ-13</strain>
    </source>
</reference>
<dbReference type="CDD" id="cd18787">
    <property type="entry name" value="SF2_C_DEAD"/>
    <property type="match status" value="1"/>
</dbReference>
<dbReference type="AlphaFoldDB" id="A0A0C2W281"/>
<dbReference type="PANTHER" id="PTHR47963">
    <property type="entry name" value="DEAD-BOX ATP-DEPENDENT RNA HELICASE 47, MITOCHONDRIAL"/>
    <property type="match status" value="1"/>
</dbReference>
<dbReference type="GO" id="GO:0033592">
    <property type="term" value="F:RNA strand annealing activity"/>
    <property type="evidence" value="ECO:0007669"/>
    <property type="project" value="TreeGrafter"/>
</dbReference>
<dbReference type="PROSITE" id="PS51194">
    <property type="entry name" value="HELICASE_CTER"/>
    <property type="match status" value="1"/>
</dbReference>
<dbReference type="InterPro" id="IPR011545">
    <property type="entry name" value="DEAD/DEAH_box_helicase_dom"/>
</dbReference>
<dbReference type="CDD" id="cd00268">
    <property type="entry name" value="DEADc"/>
    <property type="match status" value="1"/>
</dbReference>
<dbReference type="InterPro" id="IPR050547">
    <property type="entry name" value="DEAD_box_RNA_helicases"/>
</dbReference>
<keyword evidence="3 8" id="KW-0347">Helicase</keyword>
<dbReference type="RefSeq" id="WP_041121974.1">
    <property type="nucleotide sequence ID" value="NZ_JXRQ01000016.1"/>
</dbReference>
<accession>A0A0C2W281</accession>
<evidence type="ECO:0000256" key="2">
    <source>
        <dbReference type="ARBA" id="ARBA00022801"/>
    </source>
</evidence>